<dbReference type="InterPro" id="IPR007244">
    <property type="entry name" value="Naa35_N"/>
</dbReference>
<dbReference type="GO" id="GO:0031417">
    <property type="term" value="C:NatC complex"/>
    <property type="evidence" value="ECO:0007669"/>
    <property type="project" value="InterPro"/>
</dbReference>
<dbReference type="Pfam" id="PF04112">
    <property type="entry name" value="Mak10"/>
    <property type="match status" value="1"/>
</dbReference>
<feature type="region of interest" description="Disordered" evidence="5">
    <location>
        <begin position="606"/>
        <end position="630"/>
    </location>
</feature>
<reference evidence="9" key="1">
    <citation type="submission" date="2025-08" db="UniProtKB">
        <authorList>
            <consortium name="RefSeq"/>
        </authorList>
    </citation>
    <scope>IDENTIFICATION</scope>
    <source>
        <strain evidence="9">Mau12</strain>
        <tissue evidence="9">Whole Body</tissue>
    </source>
</reference>
<evidence type="ECO:0000313" key="8">
    <source>
        <dbReference type="Proteomes" id="UP000515162"/>
    </source>
</evidence>
<sequence>MYPSTLPAEADPTTMNGSSVAEPPDFQAATAAAAAAARASSLEQDEWSVGECGFLDPDVQRTMRSGSAAEDITQYPMHGWVDVTKEFHDACAELQPGELAQDMLFGLFEAMSAIEIMDPKMDVGMGFDKQDLPPPSFEAAIATGAIKLDDLTPSELIGIYDALFSCLVSWLEGNSMDQVLFTCLYLHAPAQIKDKALRVFCTAVRNLIVVIKKIIAVAAVNEEEDFQLYGNSALLAAEKAQPATVYSSLKDVEDELIRKCKKLTSTEDWMAVVHRLRFMRHLFQVIYHVEQMASNDTVDDKVDIYKILFVASEMLPGIRNTLDRGTQPEKGSDAPNPMGFSPRIHDRSQPPAFPRSIKIRDRPSSYQFLEEMISRFKYACKVTKYKDYYSALNFFIEYSKKSGQCILSRSVLQSLFGANMRMAHGKLPMKQFLRHSVQVFNSPPVLNAKHPVAADPKVQQHLDNFFRYCINMNTFTQFIRICGFNRARQRDKLARLIENFDTIQVDAARLDSMMNQLANERAMEGNEPMATALKHSTHFSTWVLYNCFRAMLIFLMSGFELELYAVHEFLYIYWYPYEFLIGFLVSALTRTENILLAQEEYAEHQSKTQSGGGGAAKNRKAAKPKKNKKTQRPYRAEIVFYHALLSLCGGMYKAMGALTKDGRVRLPLSKFDNEEIRYNRRFLPFATLTSPPPVSYAEFKNVREHMMRHSVEDLYTYAAKHFDQARNVLESIQNPDQEMLDLLQIARTNFVVMNVLARGHQKEVKRQPEFDFSKHSYFPIIKLK</sequence>
<protein>
    <recommendedName>
        <fullName evidence="4">Protein MAK10 homolog</fullName>
    </recommendedName>
</protein>
<evidence type="ECO:0000313" key="9">
    <source>
        <dbReference type="RefSeq" id="XP_033154648.1"/>
    </source>
</evidence>
<dbReference type="CTD" id="60560"/>
<evidence type="ECO:0000259" key="7">
    <source>
        <dbReference type="Pfam" id="PF25789"/>
    </source>
</evidence>
<dbReference type="PANTHER" id="PTHR21373">
    <property type="entry name" value="GLUCOSE REPRESSIBLE PROTEIN MAK10"/>
    <property type="match status" value="1"/>
</dbReference>
<gene>
    <name evidence="9" type="primary">LOC117137357</name>
</gene>
<keyword evidence="3" id="KW-0963">Cytoplasm</keyword>
<evidence type="ECO:0000256" key="5">
    <source>
        <dbReference type="SAM" id="MobiDB-lite"/>
    </source>
</evidence>
<evidence type="ECO:0000256" key="4">
    <source>
        <dbReference type="ARBA" id="ARBA00030494"/>
    </source>
</evidence>
<feature type="region of interest" description="Disordered" evidence="5">
    <location>
        <begin position="321"/>
        <end position="354"/>
    </location>
</feature>
<evidence type="ECO:0000256" key="2">
    <source>
        <dbReference type="ARBA" id="ARBA00006289"/>
    </source>
</evidence>
<name>A0A6P8JG32_DROMA</name>
<feature type="region of interest" description="Disordered" evidence="5">
    <location>
        <begin position="1"/>
        <end position="23"/>
    </location>
</feature>
<feature type="domain" description="NAA35-like N-terminal" evidence="6">
    <location>
        <begin position="96"/>
        <end position="228"/>
    </location>
</feature>
<dbReference type="PANTHER" id="PTHR21373:SF0">
    <property type="entry name" value="N-ALPHA-ACETYLTRANSFERASE 35, NATC AUXILIARY SUBUNIT"/>
    <property type="match status" value="1"/>
</dbReference>
<comment type="subcellular location">
    <subcellularLocation>
        <location evidence="1">Cytoplasm</location>
    </subcellularLocation>
</comment>
<dbReference type="Proteomes" id="UP000515162">
    <property type="component" value="Chromosome 2R"/>
</dbReference>
<keyword evidence="8" id="KW-1185">Reference proteome</keyword>
<dbReference type="RefSeq" id="XP_033154648.1">
    <property type="nucleotide sequence ID" value="XM_033298757.1"/>
</dbReference>
<feature type="compositionally biased region" description="Basic residues" evidence="5">
    <location>
        <begin position="617"/>
        <end position="630"/>
    </location>
</feature>
<dbReference type="Pfam" id="PF25789">
    <property type="entry name" value="TPR_NAA35"/>
    <property type="match status" value="1"/>
</dbReference>
<evidence type="ECO:0000256" key="3">
    <source>
        <dbReference type="ARBA" id="ARBA00022490"/>
    </source>
</evidence>
<dbReference type="InterPro" id="IPR057983">
    <property type="entry name" value="NAA35-like_N"/>
</dbReference>
<evidence type="ECO:0000256" key="1">
    <source>
        <dbReference type="ARBA" id="ARBA00004496"/>
    </source>
</evidence>
<dbReference type="AlphaFoldDB" id="A0A6P8JG32"/>
<evidence type="ECO:0000259" key="6">
    <source>
        <dbReference type="Pfam" id="PF04112"/>
    </source>
</evidence>
<dbReference type="GeneID" id="117137357"/>
<organism evidence="8 9">
    <name type="scientific">Drosophila mauritiana</name>
    <name type="common">Fruit fly</name>
    <dbReference type="NCBI Taxonomy" id="7226"/>
    <lineage>
        <taxon>Eukaryota</taxon>
        <taxon>Metazoa</taxon>
        <taxon>Ecdysozoa</taxon>
        <taxon>Arthropoda</taxon>
        <taxon>Hexapoda</taxon>
        <taxon>Insecta</taxon>
        <taxon>Pterygota</taxon>
        <taxon>Neoptera</taxon>
        <taxon>Endopterygota</taxon>
        <taxon>Diptera</taxon>
        <taxon>Brachycera</taxon>
        <taxon>Muscomorpha</taxon>
        <taxon>Ephydroidea</taxon>
        <taxon>Drosophilidae</taxon>
        <taxon>Drosophila</taxon>
        <taxon>Sophophora</taxon>
    </lineage>
</organism>
<feature type="domain" description="NAA35-like TPR repeats" evidence="7">
    <location>
        <begin position="379"/>
        <end position="781"/>
    </location>
</feature>
<proteinExistence type="inferred from homology"/>
<accession>A0A6P8JG32</accession>
<comment type="similarity">
    <text evidence="2">Belongs to the MAK10 family.</text>
</comment>
<dbReference type="InterPro" id="IPR057982">
    <property type="entry name" value="TPR_NAA35"/>
</dbReference>